<evidence type="ECO:0000256" key="3">
    <source>
        <dbReference type="SAM" id="Phobius"/>
    </source>
</evidence>
<dbReference type="InterPro" id="IPR011013">
    <property type="entry name" value="Gal_mutarotase_sf_dom"/>
</dbReference>
<dbReference type="InterPro" id="IPR037820">
    <property type="entry name" value="GH94N_NdvB"/>
</dbReference>
<reference evidence="7 8" key="1">
    <citation type="journal article" date="2016" name="Antonie Van Leeuwenhoek">
        <title>Dongia soli sp. nov., isolated from soil from Dokdo, Korea.</title>
        <authorList>
            <person name="Kim D.U."/>
            <person name="Lee H."/>
            <person name="Kim H."/>
            <person name="Kim S.G."/>
            <person name="Ka J.O."/>
        </authorList>
    </citation>
    <scope>NUCLEOTIDE SEQUENCE [LARGE SCALE GENOMIC DNA]</scope>
    <source>
        <strain evidence="7 8">D78</strain>
    </source>
</reference>
<dbReference type="PANTHER" id="PTHR37469:SF2">
    <property type="entry name" value="CELLOBIONIC ACID PHOSPHORYLASE"/>
    <property type="match status" value="1"/>
</dbReference>
<dbReference type="Gene3D" id="1.50.10.140">
    <property type="match status" value="2"/>
</dbReference>
<dbReference type="Gene3D" id="2.70.98.40">
    <property type="entry name" value="Glycoside hydrolase, family 65, N-terminal domain"/>
    <property type="match status" value="2"/>
</dbReference>
<keyword evidence="3" id="KW-0812">Transmembrane</keyword>
<keyword evidence="3" id="KW-0472">Membrane</keyword>
<feature type="domain" description="Glycoamylase-like" evidence="5">
    <location>
        <begin position="1313"/>
        <end position="1520"/>
    </location>
</feature>
<dbReference type="InterPro" id="IPR037018">
    <property type="entry name" value="GH65_N"/>
</dbReference>
<dbReference type="CDD" id="cd11753">
    <property type="entry name" value="GH94N_ChvB_NdvB_2_like"/>
    <property type="match status" value="1"/>
</dbReference>
<feature type="transmembrane region" description="Helical" evidence="3">
    <location>
        <begin position="415"/>
        <end position="436"/>
    </location>
</feature>
<evidence type="ECO:0000313" key="7">
    <source>
        <dbReference type="EMBL" id="MDY0884099.1"/>
    </source>
</evidence>
<feature type="transmembrane region" description="Helical" evidence="3">
    <location>
        <begin position="948"/>
        <end position="969"/>
    </location>
</feature>
<dbReference type="InterPro" id="IPR052047">
    <property type="entry name" value="GH94_Enzymes"/>
</dbReference>
<feature type="transmembrane region" description="Helical" evidence="3">
    <location>
        <begin position="442"/>
        <end position="466"/>
    </location>
</feature>
<sequence>MIISLRQLRQRREYFSFWENDAPIREELFSAERLEQHAESLAVAQKITATPIKAPSLVHRLRHNATVLLEAYRVIAKSLDEGRAITPAAEWLADNYHIIEEQIREIQIDLPAGYYRQLPKLADGPFAGYPRVFGLAWAFVAHTDSHFEPTILLRFVAAYQRVQPLTIGELWAIAITLRIVLVENLRRSAVRIVRARDGRQEADALADRLLGTKGMAAEPASLVLSSYATGPLPAALTVQLVQRLRDQDPTVTPALEWLEEHLAKWGKTSDTVVQEEHQRQGASNVTVRNIITSMRMISDVDWAELVEGASLVDAALRAGSQFAEMDFPTRNLYRTAIEDLARGSQHSELDIAHNALLAAKQARPPPEAASEVTNQRRCDPGYYLISHGRHTLEKLIGYRAPPHLWIRRFAAKTGIVGYATSIIVSAGILLSLPLIVLSSYAVNGWTIGLLACLGLIPALDLAIALINRDVTTGLGAIIVPGLELPKGVPAHLRTIVVVPTLLTSKAAIEEQIERLEIHYLTSPEGEVYFALLSDWTDAAAEHTPTDQALLEVAIDGINRLNSRYAGVESRRFLLLHRRRVWSAAQGKWMGWERKRGKLHELNQLLRRIDGTTFIDVGNQLATPPADVRYVITMDADSKLPREAVRRLVGKMAHPLNHPLVDPRAGRVIEGYAILQPRVTASLPMGREGSLFQRIVSSPGGIDPYAAAVSDLYQDLFEEGSYTGKGIYDVDAFEAALDGRVPENSVLSHDLFEGIFARAGLASDIEVVEEFPSRYDVAAARQHRWARGDWQLLPWLLGRRTLGQSREQDAMPSLGFWKIADNLRRTLTAPATVTALAVGWALPPRIAVIWTLFLLSTIAIPTLAPVVMAIMPHHAKTTPLSRLRSFVVQLRLSLLQTMVQIVFLAHQTWLMADAIIRTMYRLYVSRRYLLEWVTAAQATIGPKLNLFGYARGMAGGVALAGAVAIAARLVHPETWPISTPIILLWLLSPAVAYWISRTPRDASHLAVSDLDVRVLRLIARRTWRYFETFVTAVDQMLPPDNFQEDPKPVLAHRTSPTNLGLYLLSTVSARDFGWLGLRDTADRLSATFATMQKLERFHGHFYNWYDTRDLRPLDPRYISTVDSGNLAGHLIALANACRKWREGPTVDLSQMLLGLEDVLDLTRNALQNLSRDNIEIANAGRPLDEALTTLASAIKAHLSEPRDFADTASHLTTLTTALAERTHCLASDSSRNSEDLAFWVGAIQRTIDSHLGDFAASPQATDALNVQLRILEEAARHMADEMEFGFLLDRERGLLSIGYRLGEGSLDPSCYDLLASEARLASLVAIAKGDIPTRHWSRLGRTVTPIGAGAALISWSGSMFEYLMPALVMRAPSNSLLEQTSRLVVRRQIAYAASLHLPWGISESAYNARDLEFTYQYTSFGVPGLGLKRGLAEAAVIAPYATGLATMVDPAAAVLNFARLAAIGAQGRYGYYESLDYTPRHLPDGQDVAIVRAFMSHHQGMTIVAIANALFDGAMRARFHNEPIIQATELLLQERTPQNIVLDHPKAEEIRTARRVLDVGPAKTRRFDSPHDSVPSTHLLSNGRYAVMLTAAGSGYSRWKDLAITRWREDTTCDDWGSYIFLRDRQSGAVWSAGYQPAGIEADSYHVTFSEDRAEFVRRDGALTTTLEILVSAEDDAEVRRLSISNASNQAQEIEITSYTELVLAPQAADTAHPAFSKLFIETEHLADIGALIATRRRRSPSEPEIWAAHLIVMESGAPGDLEVETDRASFLGRGRTLRSPACMADKPLSGTVGTVLDPIFALRRRLRVPPRGTGHAAFWTVLASSRQQLLDIIDKHQDVNAFGRASTLAWTQAQVQLRHLNIDPEEANTFQRFASHIIYANGALRAPDEMIRRGRGPQSGLWQHGISGDTPIVLLRIDDIENIAVVQQALRAHEYWRMKQISVDLVILNERASSYIQDLQIALETAVRSSQFRPSPGEAPGRGSVYVLRADLLSVGTRALLPAVARVILIARRGRFSEQLDRIPLPQAQPRLDRRGQAVPAGSDWPAIAAAQGELEFFNGIGGFSPDGNEYVTIIRPGQRTPAPWINVIANPTFGFHVATEGTGYTWSVNSREHQLTPWSNDPVTDRPGEALYVRDELTGEVWSPTALPLSRDDASYLVRHGRGYTRFEHESGGIELNLLQFVPIRDSVKISTLTLRNTSHRPRSLSITAYVEWVLGAMRSASAPFIVTTIDQETGALFAENAWNEAFRSSVTFIDFAGRQTEWTGDRGEFIGRNGVLQAPAAMRARTKLSGRVGSGLDPCGVLRAPVELAPGSVKEIDFFLGEATTETDARALIKRYRETDLDTAFREMSAYWEDVLGTIQVKTPDRSMDVMLNGWMLYQTLACRFWARSAFYQASGAYGFRDQLQDGMALALSCPELTRAHLLRAASRQFREGDLQHWWLPPQGQGVRTHISDDRVWLAYTAAHYIDVTGDEAVLDEVLPFLDGPPLVSDEHDSFFQPMIAEESASLYEHCALALDCSLEVGVHGLPLIGTGDWNDGMNRVGEAGKGESVWLGWFLYTALMAFSHLAMARDDLARATRWKSLAAALQDALEREAWDGAWYKRGYFDDGSPLGSATNTECRIDSIAQSWAVLSGAAIPARAKRAMASVEEHLIRRAEKLALLFTPPFDKTAQDPGYIKGYPPGIRENGGQYTHAAAWAVLAFAKLGEGDKAANLFYVLNPINHTTTPTDTDRYKVEPYVVAADVYSVAPHAGRGGWTWYTGSAGWMYRAGVEGILGLRRHGMELSLNPSMPKAWPGVEIVFRFQSTIYHINIENPAGTGRGVAQATLDGQELTQRPACITLIDDKHIHHLRLILG</sequence>
<dbReference type="Proteomes" id="UP001279642">
    <property type="component" value="Unassembled WGS sequence"/>
</dbReference>
<keyword evidence="3" id="KW-1133">Transmembrane helix</keyword>
<evidence type="ECO:0000313" key="8">
    <source>
        <dbReference type="Proteomes" id="UP001279642"/>
    </source>
</evidence>
<evidence type="ECO:0000256" key="1">
    <source>
        <dbReference type="ARBA" id="ARBA00022676"/>
    </source>
</evidence>
<dbReference type="CDD" id="cd11756">
    <property type="entry name" value="GH94N_ChvB_NdvB_1_like"/>
    <property type="match status" value="1"/>
</dbReference>
<dbReference type="InterPro" id="IPR012341">
    <property type="entry name" value="6hp_glycosidase-like_sf"/>
</dbReference>
<dbReference type="Gene3D" id="2.60.420.10">
    <property type="entry name" value="Maltose phosphorylase, domain 3"/>
    <property type="match status" value="1"/>
</dbReference>
<dbReference type="Pfam" id="PF17167">
    <property type="entry name" value="Glyco_hydro_94"/>
    <property type="match status" value="1"/>
</dbReference>
<feature type="domain" description="Glycosyl hydrolase 94 catalytic" evidence="6">
    <location>
        <begin position="2353"/>
        <end position="2777"/>
    </location>
</feature>
<dbReference type="EMBL" id="JAXCLW010000003">
    <property type="protein sequence ID" value="MDY0884099.1"/>
    <property type="molecule type" value="Genomic_DNA"/>
</dbReference>
<feature type="transmembrane region" description="Helical" evidence="3">
    <location>
        <begin position="891"/>
        <end position="911"/>
    </location>
</feature>
<dbReference type="Pfam" id="PF10091">
    <property type="entry name" value="Glycoamylase"/>
    <property type="match status" value="1"/>
</dbReference>
<dbReference type="Gene3D" id="1.50.10.10">
    <property type="match status" value="1"/>
</dbReference>
<dbReference type="SUPFAM" id="SSF74650">
    <property type="entry name" value="Galactose mutarotase-like"/>
    <property type="match status" value="2"/>
</dbReference>
<dbReference type="Pfam" id="PF06165">
    <property type="entry name" value="GH94_b-supersand"/>
    <property type="match status" value="2"/>
</dbReference>
<feature type="domain" description="Glycosyl hydrolase 94 supersandwich" evidence="4">
    <location>
        <begin position="2069"/>
        <end position="2340"/>
    </location>
</feature>
<feature type="transmembrane region" description="Helical" evidence="3">
    <location>
        <begin position="976"/>
        <end position="994"/>
    </location>
</feature>
<dbReference type="RefSeq" id="WP_320509152.1">
    <property type="nucleotide sequence ID" value="NZ_JAXCLW010000003.1"/>
</dbReference>
<evidence type="ECO:0000259" key="4">
    <source>
        <dbReference type="Pfam" id="PF06165"/>
    </source>
</evidence>
<gene>
    <name evidence="7" type="ORF">SMD27_14730</name>
</gene>
<name>A0ABU5ECQ1_9PROT</name>
<protein>
    <submittedName>
        <fullName evidence="7">Glucoamylase family protein</fullName>
    </submittedName>
</protein>
<dbReference type="InterPro" id="IPR033432">
    <property type="entry name" value="GH94_catalytic"/>
</dbReference>
<dbReference type="PANTHER" id="PTHR37469">
    <property type="entry name" value="CELLOBIONIC ACID PHOSPHORYLASE-RELATED"/>
    <property type="match status" value="1"/>
</dbReference>
<dbReference type="InterPro" id="IPR008928">
    <property type="entry name" value="6-hairpin_glycosidase_sf"/>
</dbReference>
<comment type="caution">
    <text evidence="7">The sequence shown here is derived from an EMBL/GenBank/DDBJ whole genome shotgun (WGS) entry which is preliminary data.</text>
</comment>
<keyword evidence="2" id="KW-0808">Transferase</keyword>
<feature type="transmembrane region" description="Helical" evidence="3">
    <location>
        <begin position="847"/>
        <end position="870"/>
    </location>
</feature>
<accession>A0ABU5ECQ1</accession>
<dbReference type="SMART" id="SM01068">
    <property type="entry name" value="CBM_X"/>
    <property type="match status" value="2"/>
</dbReference>
<evidence type="ECO:0000259" key="6">
    <source>
        <dbReference type="Pfam" id="PF17167"/>
    </source>
</evidence>
<feature type="domain" description="Glycosyl hydrolase 94 supersandwich" evidence="4">
    <location>
        <begin position="1564"/>
        <end position="1838"/>
    </location>
</feature>
<dbReference type="InterPro" id="IPR037824">
    <property type="entry name" value="GH94N_2_NdvB"/>
</dbReference>
<evidence type="ECO:0000256" key="2">
    <source>
        <dbReference type="ARBA" id="ARBA00022679"/>
    </source>
</evidence>
<keyword evidence="8" id="KW-1185">Reference proteome</keyword>
<organism evidence="7 8">
    <name type="scientific">Dongia soli</name>
    <dbReference type="NCBI Taxonomy" id="600628"/>
    <lineage>
        <taxon>Bacteria</taxon>
        <taxon>Pseudomonadati</taxon>
        <taxon>Pseudomonadota</taxon>
        <taxon>Alphaproteobacteria</taxon>
        <taxon>Rhodospirillales</taxon>
        <taxon>Dongiaceae</taxon>
        <taxon>Dongia</taxon>
    </lineage>
</organism>
<evidence type="ECO:0000259" key="5">
    <source>
        <dbReference type="Pfam" id="PF10091"/>
    </source>
</evidence>
<keyword evidence="1" id="KW-0328">Glycosyltransferase</keyword>
<proteinExistence type="predicted"/>
<dbReference type="InterPro" id="IPR010383">
    <property type="entry name" value="Glyco_hydrolase_94_b-supersand"/>
</dbReference>
<dbReference type="InterPro" id="IPR019282">
    <property type="entry name" value="Glycoamylase-like_cons_dom"/>
</dbReference>
<dbReference type="SUPFAM" id="SSF48208">
    <property type="entry name" value="Six-hairpin glycosidases"/>
    <property type="match status" value="1"/>
</dbReference>